<organism evidence="1 2">
    <name type="scientific">Ambrosiozyma monospora</name>
    <name type="common">Yeast</name>
    <name type="synonym">Endomycopsis monosporus</name>
    <dbReference type="NCBI Taxonomy" id="43982"/>
    <lineage>
        <taxon>Eukaryota</taxon>
        <taxon>Fungi</taxon>
        <taxon>Dikarya</taxon>
        <taxon>Ascomycota</taxon>
        <taxon>Saccharomycotina</taxon>
        <taxon>Pichiomycetes</taxon>
        <taxon>Pichiales</taxon>
        <taxon>Pichiaceae</taxon>
        <taxon>Ambrosiozyma</taxon>
    </lineage>
</organism>
<gene>
    <name evidence="1" type="ORF">Amon02_000889300</name>
</gene>
<evidence type="ECO:0000313" key="1">
    <source>
        <dbReference type="EMBL" id="GME91385.1"/>
    </source>
</evidence>
<protein>
    <submittedName>
        <fullName evidence="1">Unnamed protein product</fullName>
    </submittedName>
</protein>
<accession>A0ACB5TM15</accession>
<reference evidence="1" key="1">
    <citation type="submission" date="2023-04" db="EMBL/GenBank/DDBJ databases">
        <title>Ambrosiozyma monospora NBRC 10751.</title>
        <authorList>
            <person name="Ichikawa N."/>
            <person name="Sato H."/>
            <person name="Tonouchi N."/>
        </authorList>
    </citation>
    <scope>NUCLEOTIDE SEQUENCE</scope>
    <source>
        <strain evidence="1">NBRC 10751</strain>
    </source>
</reference>
<keyword evidence="2" id="KW-1185">Reference proteome</keyword>
<sequence length="340" mass="37964">MKHFILVTQGLPDLPPKRFISMRLLFNDHCPSYYQPELFIDCSKDEKQAKVTVLVDLAEEIEQTRFGHFCTPHHDFVSGVLSKSVLDESDQISPEGDTGLVTEQIDPFDLIDPVHMEMDDLEHHVSQITHDLKNFVTSKAPGSAAGTQLYSSQQVYQNTFPGSYAVSTIAEVQVDCECGSHDELEYSDLITCSGCSKKFHSVCYGDISKSSKPFKCISCSNGTVTDDIAIIFVLRKIAGFYKKAIVSKTGLEDYRAKMSSYKFNDVDDACTKLGYDPNNKGDIQLVLKAMTTVFFTETHLSCKEDTISDVSQIVRTCKSTMIQVTVEKMNLKLPNISNLL</sequence>
<proteinExistence type="predicted"/>
<dbReference type="EMBL" id="BSXS01008082">
    <property type="protein sequence ID" value="GME91385.1"/>
    <property type="molecule type" value="Genomic_DNA"/>
</dbReference>
<evidence type="ECO:0000313" key="2">
    <source>
        <dbReference type="Proteomes" id="UP001165064"/>
    </source>
</evidence>
<name>A0ACB5TM15_AMBMO</name>
<dbReference type="Proteomes" id="UP001165064">
    <property type="component" value="Unassembled WGS sequence"/>
</dbReference>
<comment type="caution">
    <text evidence="1">The sequence shown here is derived from an EMBL/GenBank/DDBJ whole genome shotgun (WGS) entry which is preliminary data.</text>
</comment>